<dbReference type="InterPro" id="IPR051803">
    <property type="entry name" value="TA_system_RelE-like_toxin"/>
</dbReference>
<dbReference type="EMBL" id="NHON01000009">
    <property type="protein sequence ID" value="OWJ67955.1"/>
    <property type="molecule type" value="Genomic_DNA"/>
</dbReference>
<dbReference type="Gene3D" id="3.30.2310.20">
    <property type="entry name" value="RelE-like"/>
    <property type="match status" value="1"/>
</dbReference>
<dbReference type="PANTHER" id="PTHR33755">
    <property type="entry name" value="TOXIN PARE1-RELATED"/>
    <property type="match status" value="1"/>
</dbReference>
<dbReference type="Pfam" id="PF05016">
    <property type="entry name" value="ParE_toxin"/>
    <property type="match status" value="1"/>
</dbReference>
<protein>
    <submittedName>
        <fullName evidence="3">Plasmid stabilization protein</fullName>
    </submittedName>
</protein>
<dbReference type="InterPro" id="IPR035093">
    <property type="entry name" value="RelE/ParE_toxin_dom_sf"/>
</dbReference>
<comment type="caution">
    <text evidence="3">The sequence shown here is derived from an EMBL/GenBank/DDBJ whole genome shotgun (WGS) entry which is preliminary data.</text>
</comment>
<evidence type="ECO:0000256" key="1">
    <source>
        <dbReference type="ARBA" id="ARBA00006226"/>
    </source>
</evidence>
<organism evidence="3 4">
    <name type="scientific">Inquilinus limosus</name>
    <dbReference type="NCBI Taxonomy" id="171674"/>
    <lineage>
        <taxon>Bacteria</taxon>
        <taxon>Pseudomonadati</taxon>
        <taxon>Pseudomonadota</taxon>
        <taxon>Alphaproteobacteria</taxon>
        <taxon>Rhodospirillales</taxon>
        <taxon>Rhodospirillaceae</taxon>
        <taxon>Inquilinus</taxon>
    </lineage>
</organism>
<dbReference type="OrthoDB" id="595470at2"/>
<sequence length="104" mass="11976">MAEIVWTEPALGDLDAIADYIAIEDRVAAQQLVQRVFRHVGRLADHPRLGPKPPELADSRYRQIVEPPCRIFYREDGERVFILHVMRGERVLRPELLADRTTSS</sequence>
<comment type="similarity">
    <text evidence="1">Belongs to the RelE toxin family.</text>
</comment>
<dbReference type="InterPro" id="IPR007712">
    <property type="entry name" value="RelE/ParE_toxin"/>
</dbReference>
<dbReference type="AlphaFoldDB" id="A0A211ZRR8"/>
<dbReference type="PANTHER" id="PTHR33755:SF5">
    <property type="entry name" value="TYPE II TOXIN-ANTITOXIN SYSTEM RELE_PARE FAMILY TOXIN"/>
    <property type="match status" value="1"/>
</dbReference>
<accession>A0A211ZRR8</accession>
<evidence type="ECO:0000256" key="2">
    <source>
        <dbReference type="ARBA" id="ARBA00022649"/>
    </source>
</evidence>
<dbReference type="Proteomes" id="UP000196655">
    <property type="component" value="Unassembled WGS sequence"/>
</dbReference>
<gene>
    <name evidence="3" type="ORF">BWR60_07040</name>
</gene>
<keyword evidence="4" id="KW-1185">Reference proteome</keyword>
<reference evidence="4" key="1">
    <citation type="submission" date="2017-05" db="EMBL/GenBank/DDBJ databases">
        <authorList>
            <person name="Macchi M."/>
            <person name="Festa S."/>
            <person name="Coppotelli B.M."/>
            <person name="Morelli I.S."/>
        </authorList>
    </citation>
    <scope>NUCLEOTIDE SEQUENCE [LARGE SCALE GENOMIC DNA]</scope>
    <source>
        <strain evidence="4">I</strain>
    </source>
</reference>
<keyword evidence="2" id="KW-1277">Toxin-antitoxin system</keyword>
<proteinExistence type="inferred from homology"/>
<evidence type="ECO:0000313" key="4">
    <source>
        <dbReference type="Proteomes" id="UP000196655"/>
    </source>
</evidence>
<dbReference type="RefSeq" id="WP_088150302.1">
    <property type="nucleotide sequence ID" value="NZ_NHON01000009.1"/>
</dbReference>
<name>A0A211ZRR8_9PROT</name>
<evidence type="ECO:0000313" key="3">
    <source>
        <dbReference type="EMBL" id="OWJ67955.1"/>
    </source>
</evidence>